<dbReference type="EMBL" id="PITK01000471">
    <property type="protein sequence ID" value="TBU13311.1"/>
    <property type="molecule type" value="Genomic_DNA"/>
</dbReference>
<gene>
    <name evidence="1" type="ORF">CWI38_0471p0010</name>
</gene>
<evidence type="ECO:0000313" key="1">
    <source>
        <dbReference type="EMBL" id="TBU13311.1"/>
    </source>
</evidence>
<accession>A0A4Q9LZE5</accession>
<protein>
    <submittedName>
        <fullName evidence="1">Uncharacterized protein</fullName>
    </submittedName>
</protein>
<proteinExistence type="predicted"/>
<comment type="caution">
    <text evidence="1">The sequence shown here is derived from an EMBL/GenBank/DDBJ whole genome shotgun (WGS) entry which is preliminary data.</text>
</comment>
<evidence type="ECO:0000313" key="2">
    <source>
        <dbReference type="Proteomes" id="UP000292282"/>
    </source>
</evidence>
<dbReference type="AlphaFoldDB" id="A0A4Q9LZE5"/>
<keyword evidence="2" id="KW-1185">Reference proteome</keyword>
<dbReference type="Proteomes" id="UP000292282">
    <property type="component" value="Unassembled WGS sequence"/>
</dbReference>
<sequence>MSSNNTSTHTDNEESEQIKNITLYFNNLNSFDVANVFCRDNLSMISNLDTFSPLHVYICYIESLNHLTWKALVTDTDVLNYYLGIEEMSSEDNYTETVKANREKIIFVQKTNGGYYTFDGLHPNKQERIARLGYYIYNMLEDLRNTSTTYQYIDSSVNDDQEAGVAGSNKNVPNIKIIIFISNSIAGIIESTKIHSFLLDSNEEENNTLVIYTSKNTCSIISENYSNLYQARYPTPMSYSNI</sequence>
<dbReference type="VEuPathDB" id="MicrosporidiaDB:CWI38_0471p0010"/>
<organism evidence="1 2">
    <name type="scientific">Hamiltosporidium tvaerminnensis</name>
    <dbReference type="NCBI Taxonomy" id="1176355"/>
    <lineage>
        <taxon>Eukaryota</taxon>
        <taxon>Fungi</taxon>
        <taxon>Fungi incertae sedis</taxon>
        <taxon>Microsporidia</taxon>
        <taxon>Dubosqiidae</taxon>
        <taxon>Hamiltosporidium</taxon>
    </lineage>
</organism>
<reference evidence="1 2" key="1">
    <citation type="submission" date="2017-12" db="EMBL/GenBank/DDBJ databases">
        <authorList>
            <person name="Pombert J.-F."/>
            <person name="Haag K.L."/>
            <person name="Ebert D."/>
        </authorList>
    </citation>
    <scope>NUCLEOTIDE SEQUENCE [LARGE SCALE GENOMIC DNA]</scope>
    <source>
        <strain evidence="1">IL-G-3</strain>
    </source>
</reference>
<name>A0A4Q9LZE5_9MICR</name>